<sequence length="264" mass="30238">ARRRFGGRIIQLILNSHFTEEETMRYLQEHAYFGFTPGEDLLTYNQGISKRLVPAPQDIRRHYAKDVAKGKISSDQVEKWVDQAIRDGIGEIYRPEEEMGSYNPFGHFDTVRSLILSGTLKGLIEKGVKYLWISNIDNLATLIDPVELAMLKRSGKDLLVELARRYLGEALGGHPAKVNGRMQLLENLAFPDDFDLSRVRHINTATYIVRVDALLKMFGLSEQDLQILSQEELARRVKEVVQRAPIYVVIRETEEKTIADRKII</sequence>
<dbReference type="AlphaFoldDB" id="X1KRI9"/>
<proteinExistence type="inferred from homology"/>
<name>X1KRI9_9ZZZZ</name>
<protein>
    <submittedName>
        <fullName evidence="4">Uncharacterized protein</fullName>
    </submittedName>
</protein>
<feature type="non-terminal residue" evidence="4">
    <location>
        <position position="264"/>
    </location>
</feature>
<evidence type="ECO:0000256" key="3">
    <source>
        <dbReference type="ARBA" id="ARBA00022695"/>
    </source>
</evidence>
<accession>X1KRI9</accession>
<dbReference type="Pfam" id="PF01704">
    <property type="entry name" value="UDPGP"/>
    <property type="match status" value="1"/>
</dbReference>
<dbReference type="InterPro" id="IPR002618">
    <property type="entry name" value="UDPGP_fam"/>
</dbReference>
<evidence type="ECO:0000256" key="1">
    <source>
        <dbReference type="ARBA" id="ARBA00010401"/>
    </source>
</evidence>
<keyword evidence="2" id="KW-0808">Transferase</keyword>
<dbReference type="Gene3D" id="3.90.550.10">
    <property type="entry name" value="Spore Coat Polysaccharide Biosynthesis Protein SpsA, Chain A"/>
    <property type="match status" value="1"/>
</dbReference>
<dbReference type="InterPro" id="IPR029044">
    <property type="entry name" value="Nucleotide-diphossugar_trans"/>
</dbReference>
<dbReference type="EMBL" id="BARV01004952">
    <property type="protein sequence ID" value="GAI09303.1"/>
    <property type="molecule type" value="Genomic_DNA"/>
</dbReference>
<keyword evidence="3" id="KW-0548">Nucleotidyltransferase</keyword>
<dbReference type="SUPFAM" id="SSF53448">
    <property type="entry name" value="Nucleotide-diphospho-sugar transferases"/>
    <property type="match status" value="1"/>
</dbReference>
<dbReference type="InterPro" id="IPR016267">
    <property type="entry name" value="UDPGP_trans"/>
</dbReference>
<comment type="similarity">
    <text evidence="1">Belongs to the UDPGP type 1 family.</text>
</comment>
<reference evidence="4" key="1">
    <citation type="journal article" date="2014" name="Front. Microbiol.">
        <title>High frequency of phylogenetically diverse reductive dehalogenase-homologous genes in deep subseafloor sedimentary metagenomes.</title>
        <authorList>
            <person name="Kawai M."/>
            <person name="Futagami T."/>
            <person name="Toyoda A."/>
            <person name="Takaki Y."/>
            <person name="Nishi S."/>
            <person name="Hori S."/>
            <person name="Arai W."/>
            <person name="Tsubouchi T."/>
            <person name="Morono Y."/>
            <person name="Uchiyama I."/>
            <person name="Ito T."/>
            <person name="Fujiyama A."/>
            <person name="Inagaki F."/>
            <person name="Takami H."/>
        </authorList>
    </citation>
    <scope>NUCLEOTIDE SEQUENCE</scope>
    <source>
        <strain evidence="4">Expedition CK06-06</strain>
    </source>
</reference>
<feature type="non-terminal residue" evidence="4">
    <location>
        <position position="1"/>
    </location>
</feature>
<organism evidence="4">
    <name type="scientific">marine sediment metagenome</name>
    <dbReference type="NCBI Taxonomy" id="412755"/>
    <lineage>
        <taxon>unclassified sequences</taxon>
        <taxon>metagenomes</taxon>
        <taxon>ecological metagenomes</taxon>
    </lineage>
</organism>
<comment type="caution">
    <text evidence="4">The sequence shown here is derived from an EMBL/GenBank/DDBJ whole genome shotgun (WGS) entry which is preliminary data.</text>
</comment>
<dbReference type="PANTHER" id="PTHR43511">
    <property type="match status" value="1"/>
</dbReference>
<dbReference type="GO" id="GO:0006011">
    <property type="term" value="P:UDP-alpha-D-glucose metabolic process"/>
    <property type="evidence" value="ECO:0007669"/>
    <property type="project" value="InterPro"/>
</dbReference>
<gene>
    <name evidence="4" type="ORF">S06H3_10609</name>
</gene>
<evidence type="ECO:0000256" key="2">
    <source>
        <dbReference type="ARBA" id="ARBA00022679"/>
    </source>
</evidence>
<dbReference type="GO" id="GO:0003983">
    <property type="term" value="F:UTP:glucose-1-phosphate uridylyltransferase activity"/>
    <property type="evidence" value="ECO:0007669"/>
    <property type="project" value="InterPro"/>
</dbReference>
<evidence type="ECO:0000313" key="4">
    <source>
        <dbReference type="EMBL" id="GAI09303.1"/>
    </source>
</evidence>